<accession>A0A3P6EGR9</accession>
<dbReference type="AlphaFoldDB" id="A0A3P6EGR9"/>
<sequence length="41" mass="5146">MRLWRLLKPPMHMISSRQWRKDMKRSVEKEECNYQVVKNRG</sequence>
<evidence type="ECO:0000313" key="1">
    <source>
        <dbReference type="EMBL" id="VDD38830.1"/>
    </source>
</evidence>
<reference evidence="1" key="1">
    <citation type="submission" date="2018-11" db="EMBL/GenBank/DDBJ databases">
        <authorList>
            <consortium name="Genoscope - CEA"/>
            <person name="William W."/>
        </authorList>
    </citation>
    <scope>NUCLEOTIDE SEQUENCE</scope>
</reference>
<name>A0A3P6EGR9_BRAOL</name>
<proteinExistence type="predicted"/>
<gene>
    <name evidence="1" type="ORF">BOLC7T44390H</name>
</gene>
<protein>
    <submittedName>
        <fullName evidence="1">Uncharacterized protein</fullName>
    </submittedName>
</protein>
<dbReference type="EMBL" id="LR031876">
    <property type="protein sequence ID" value="VDD38830.1"/>
    <property type="molecule type" value="Genomic_DNA"/>
</dbReference>
<organism evidence="1">
    <name type="scientific">Brassica oleracea</name>
    <name type="common">Wild cabbage</name>
    <dbReference type="NCBI Taxonomy" id="3712"/>
    <lineage>
        <taxon>Eukaryota</taxon>
        <taxon>Viridiplantae</taxon>
        <taxon>Streptophyta</taxon>
        <taxon>Embryophyta</taxon>
        <taxon>Tracheophyta</taxon>
        <taxon>Spermatophyta</taxon>
        <taxon>Magnoliopsida</taxon>
        <taxon>eudicotyledons</taxon>
        <taxon>Gunneridae</taxon>
        <taxon>Pentapetalae</taxon>
        <taxon>rosids</taxon>
        <taxon>malvids</taxon>
        <taxon>Brassicales</taxon>
        <taxon>Brassicaceae</taxon>
        <taxon>Brassiceae</taxon>
        <taxon>Brassica</taxon>
    </lineage>
</organism>